<evidence type="ECO:0000313" key="1">
    <source>
        <dbReference type="EMBL" id="KHG11629.1"/>
    </source>
</evidence>
<organism evidence="1 2">
    <name type="scientific">Gossypium arboreum</name>
    <name type="common">Tree cotton</name>
    <name type="synonym">Gossypium nanking</name>
    <dbReference type="NCBI Taxonomy" id="29729"/>
    <lineage>
        <taxon>Eukaryota</taxon>
        <taxon>Viridiplantae</taxon>
        <taxon>Streptophyta</taxon>
        <taxon>Embryophyta</taxon>
        <taxon>Tracheophyta</taxon>
        <taxon>Spermatophyta</taxon>
        <taxon>Magnoliopsida</taxon>
        <taxon>eudicotyledons</taxon>
        <taxon>Gunneridae</taxon>
        <taxon>Pentapetalae</taxon>
        <taxon>rosids</taxon>
        <taxon>malvids</taxon>
        <taxon>Malvales</taxon>
        <taxon>Malvaceae</taxon>
        <taxon>Malvoideae</taxon>
        <taxon>Gossypium</taxon>
    </lineage>
</organism>
<proteinExistence type="predicted"/>
<sequence>MNSTINHICQIKPSFMAIYTNQNLTIHKPFQMSKLITKIHIKKTITLYMPYDQTMRSKVPK</sequence>
<dbReference type="Proteomes" id="UP000032142">
    <property type="component" value="Unassembled WGS sequence"/>
</dbReference>
<reference evidence="2" key="1">
    <citation type="submission" date="2014-09" db="EMBL/GenBank/DDBJ databases">
        <authorList>
            <person name="Mudge J."/>
            <person name="Ramaraj T."/>
            <person name="Lindquist I.E."/>
            <person name="Bharti A.K."/>
            <person name="Sundararajan A."/>
            <person name="Cameron C.T."/>
            <person name="Woodward J.E."/>
            <person name="May G.D."/>
            <person name="Brubaker C."/>
            <person name="Broadhvest J."/>
            <person name="Wilkins T.A."/>
        </authorList>
    </citation>
    <scope>NUCLEOTIDE SEQUENCE</scope>
    <source>
        <strain evidence="2">cv. AKA8401</strain>
    </source>
</reference>
<keyword evidence="2" id="KW-1185">Reference proteome</keyword>
<name>A0A0B0NIJ5_GOSAR</name>
<dbReference type="AlphaFoldDB" id="A0A0B0NIJ5"/>
<evidence type="ECO:0000313" key="2">
    <source>
        <dbReference type="Proteomes" id="UP000032142"/>
    </source>
</evidence>
<accession>A0A0B0NIJ5</accession>
<gene>
    <name evidence="1" type="ORF">F383_13563</name>
</gene>
<dbReference type="EMBL" id="KN396207">
    <property type="protein sequence ID" value="KHG11629.1"/>
    <property type="molecule type" value="Genomic_DNA"/>
</dbReference>
<protein>
    <submittedName>
        <fullName evidence="1">Uncharacterized protein</fullName>
    </submittedName>
</protein>